<proteinExistence type="predicted"/>
<accession>A0A8S5VE19</accession>
<dbReference type="EMBL" id="BK016248">
    <property type="protein sequence ID" value="DAG05018.1"/>
    <property type="molecule type" value="Genomic_DNA"/>
</dbReference>
<name>A0A8S5VE19_9CAUD</name>
<organism evidence="2">
    <name type="scientific">Siphoviridae sp. ctRGt12</name>
    <dbReference type="NCBI Taxonomy" id="2825501"/>
    <lineage>
        <taxon>Viruses</taxon>
        <taxon>Duplodnaviria</taxon>
        <taxon>Heunggongvirae</taxon>
        <taxon>Uroviricota</taxon>
        <taxon>Caudoviricetes</taxon>
    </lineage>
</organism>
<keyword evidence="1" id="KW-0472">Membrane</keyword>
<protein>
    <submittedName>
        <fullName evidence="2">Uncharacterized protein</fullName>
    </submittedName>
</protein>
<reference evidence="2" key="1">
    <citation type="journal article" date="2021" name="Proc. Natl. Acad. Sci. U.S.A.">
        <title>A Catalog of Tens of Thousands of Viruses from Human Metagenomes Reveals Hidden Associations with Chronic Diseases.</title>
        <authorList>
            <person name="Tisza M.J."/>
            <person name="Buck C.B."/>
        </authorList>
    </citation>
    <scope>NUCLEOTIDE SEQUENCE</scope>
    <source>
        <strain evidence="2">CtRGt12</strain>
    </source>
</reference>
<evidence type="ECO:0000313" key="2">
    <source>
        <dbReference type="EMBL" id="DAG05018.1"/>
    </source>
</evidence>
<keyword evidence="1" id="KW-0812">Transmembrane</keyword>
<sequence>MSRFDIFFSPSFYLWVAVLSSEVAVQVAAILVTATRLIPCLPRVSGYSVAEGSSSHGFIITITLFICRFISTLNFLFFS</sequence>
<keyword evidence="1" id="KW-1133">Transmembrane helix</keyword>
<feature type="transmembrane region" description="Helical" evidence="1">
    <location>
        <begin position="58"/>
        <end position="78"/>
    </location>
</feature>
<feature type="transmembrane region" description="Helical" evidence="1">
    <location>
        <begin position="12"/>
        <end position="38"/>
    </location>
</feature>
<evidence type="ECO:0000256" key="1">
    <source>
        <dbReference type="SAM" id="Phobius"/>
    </source>
</evidence>